<organism evidence="6 7">
    <name type="scientific">Solanum pinnatisectum</name>
    <name type="common">tansyleaf nightshade</name>
    <dbReference type="NCBI Taxonomy" id="50273"/>
    <lineage>
        <taxon>Eukaryota</taxon>
        <taxon>Viridiplantae</taxon>
        <taxon>Streptophyta</taxon>
        <taxon>Embryophyta</taxon>
        <taxon>Tracheophyta</taxon>
        <taxon>Spermatophyta</taxon>
        <taxon>Magnoliopsida</taxon>
        <taxon>eudicotyledons</taxon>
        <taxon>Gunneridae</taxon>
        <taxon>Pentapetalae</taxon>
        <taxon>asterids</taxon>
        <taxon>lamiids</taxon>
        <taxon>Solanales</taxon>
        <taxon>Solanaceae</taxon>
        <taxon>Solanoideae</taxon>
        <taxon>Solaneae</taxon>
        <taxon>Solanum</taxon>
    </lineage>
</organism>
<feature type="domain" description="RING-type" evidence="5">
    <location>
        <begin position="48"/>
        <end position="90"/>
    </location>
</feature>
<dbReference type="InterPro" id="IPR013083">
    <property type="entry name" value="Znf_RING/FYVE/PHD"/>
</dbReference>
<protein>
    <recommendedName>
        <fullName evidence="5">RING-type domain-containing protein</fullName>
    </recommendedName>
</protein>
<accession>A0AAV9LXD3</accession>
<keyword evidence="7" id="KW-1185">Reference proteome</keyword>
<keyword evidence="3" id="KW-0862">Zinc</keyword>
<comment type="caution">
    <text evidence="6">The sequence shown here is derived from an EMBL/GenBank/DDBJ whole genome shotgun (WGS) entry which is preliminary data.</text>
</comment>
<evidence type="ECO:0000256" key="3">
    <source>
        <dbReference type="ARBA" id="ARBA00022833"/>
    </source>
</evidence>
<evidence type="ECO:0000256" key="2">
    <source>
        <dbReference type="ARBA" id="ARBA00022771"/>
    </source>
</evidence>
<keyword evidence="2 4" id="KW-0863">Zinc-finger</keyword>
<evidence type="ECO:0000313" key="7">
    <source>
        <dbReference type="Proteomes" id="UP001311915"/>
    </source>
</evidence>
<evidence type="ECO:0000259" key="5">
    <source>
        <dbReference type="PROSITE" id="PS50089"/>
    </source>
</evidence>
<dbReference type="GO" id="GO:0061630">
    <property type="term" value="F:ubiquitin protein ligase activity"/>
    <property type="evidence" value="ECO:0007669"/>
    <property type="project" value="TreeGrafter"/>
</dbReference>
<dbReference type="GO" id="GO:0006511">
    <property type="term" value="P:ubiquitin-dependent protein catabolic process"/>
    <property type="evidence" value="ECO:0007669"/>
    <property type="project" value="TreeGrafter"/>
</dbReference>
<dbReference type="GO" id="GO:0008270">
    <property type="term" value="F:zinc ion binding"/>
    <property type="evidence" value="ECO:0007669"/>
    <property type="project" value="UniProtKB-KW"/>
</dbReference>
<dbReference type="PANTHER" id="PTHR45931:SF3">
    <property type="entry name" value="RING ZINC FINGER-CONTAINING PROTEIN"/>
    <property type="match status" value="1"/>
</dbReference>
<dbReference type="PANTHER" id="PTHR45931">
    <property type="entry name" value="SI:CH211-59O9.10"/>
    <property type="match status" value="1"/>
</dbReference>
<evidence type="ECO:0000256" key="1">
    <source>
        <dbReference type="ARBA" id="ARBA00022723"/>
    </source>
</evidence>
<reference evidence="6 7" key="1">
    <citation type="submission" date="2023-10" db="EMBL/GenBank/DDBJ databases">
        <title>Genome-Wide Identification Analysis in wild type Solanum Pinnatisectum Reveals Some Genes Defensing Phytophthora Infestans.</title>
        <authorList>
            <person name="Sun C."/>
        </authorList>
    </citation>
    <scope>NUCLEOTIDE SEQUENCE [LARGE SCALE GENOMIC DNA]</scope>
    <source>
        <strain evidence="6">LQN</strain>
        <tissue evidence="6">Leaf</tissue>
    </source>
</reference>
<dbReference type="Pfam" id="PF13639">
    <property type="entry name" value="zf-RING_2"/>
    <property type="match status" value="1"/>
</dbReference>
<dbReference type="GO" id="GO:0005634">
    <property type="term" value="C:nucleus"/>
    <property type="evidence" value="ECO:0007669"/>
    <property type="project" value="TreeGrafter"/>
</dbReference>
<keyword evidence="1" id="KW-0479">Metal-binding</keyword>
<dbReference type="InterPro" id="IPR001841">
    <property type="entry name" value="Znf_RING"/>
</dbReference>
<dbReference type="Proteomes" id="UP001311915">
    <property type="component" value="Unassembled WGS sequence"/>
</dbReference>
<evidence type="ECO:0000313" key="6">
    <source>
        <dbReference type="EMBL" id="KAK4730389.1"/>
    </source>
</evidence>
<sequence length="98" mass="11127">MRGARMCGLNLLYATQVAHVEVRQPVNSNAVIDSFSMIVFSDHDGGECVICSEDYADGDRLRILPCEHIYHHDYISGWWSTGVIQCPICRHDYYSLGF</sequence>
<dbReference type="Gene3D" id="3.30.40.10">
    <property type="entry name" value="Zinc/RING finger domain, C3HC4 (zinc finger)"/>
    <property type="match status" value="1"/>
</dbReference>
<dbReference type="SUPFAM" id="SSF57850">
    <property type="entry name" value="RING/U-box"/>
    <property type="match status" value="1"/>
</dbReference>
<dbReference type="EMBL" id="JAWPEI010000004">
    <property type="protein sequence ID" value="KAK4730389.1"/>
    <property type="molecule type" value="Genomic_DNA"/>
</dbReference>
<proteinExistence type="predicted"/>
<name>A0AAV9LXD3_9SOLN</name>
<dbReference type="PROSITE" id="PS50089">
    <property type="entry name" value="ZF_RING_2"/>
    <property type="match status" value="1"/>
</dbReference>
<dbReference type="SMART" id="SM00184">
    <property type="entry name" value="RING"/>
    <property type="match status" value="1"/>
</dbReference>
<evidence type="ECO:0000256" key="4">
    <source>
        <dbReference type="PROSITE-ProRule" id="PRU00175"/>
    </source>
</evidence>
<gene>
    <name evidence="6" type="ORF">R3W88_023377</name>
</gene>
<dbReference type="AlphaFoldDB" id="A0AAV9LXD3"/>
<dbReference type="InterPro" id="IPR051834">
    <property type="entry name" value="RING_finger_E3_ligase"/>
</dbReference>